<evidence type="ECO:0000313" key="2">
    <source>
        <dbReference type="Proteomes" id="UP001177260"/>
    </source>
</evidence>
<dbReference type="Proteomes" id="UP001177260">
    <property type="component" value="Unassembled WGS sequence"/>
</dbReference>
<name>A0ACC3ALL5_9EURO</name>
<comment type="caution">
    <text evidence="1">The sequence shown here is derived from an EMBL/GenBank/DDBJ whole genome shotgun (WGS) entry which is preliminary data.</text>
</comment>
<gene>
    <name evidence="1" type="ORF">N8T08_002648</name>
</gene>
<dbReference type="EMBL" id="JAOPJF010000155">
    <property type="protein sequence ID" value="KAK1138384.1"/>
    <property type="molecule type" value="Genomic_DNA"/>
</dbReference>
<reference evidence="1 2" key="1">
    <citation type="journal article" date="2023" name="ACS Omega">
        <title>Identification of the Neoaspergillic Acid Biosynthesis Gene Cluster by Establishing an In Vitro CRISPR-Ribonucleoprotein Genetic System in Aspergillus melleus.</title>
        <authorList>
            <person name="Yuan B."/>
            <person name="Grau M.F."/>
            <person name="Murata R.M."/>
            <person name="Torok T."/>
            <person name="Venkateswaran K."/>
            <person name="Stajich J.E."/>
            <person name="Wang C.C.C."/>
        </authorList>
    </citation>
    <scope>NUCLEOTIDE SEQUENCE [LARGE SCALE GENOMIC DNA]</scope>
    <source>
        <strain evidence="1 2">IMV 1140</strain>
    </source>
</reference>
<proteinExistence type="predicted"/>
<evidence type="ECO:0000313" key="1">
    <source>
        <dbReference type="EMBL" id="KAK1138384.1"/>
    </source>
</evidence>
<keyword evidence="2" id="KW-1185">Reference proteome</keyword>
<sequence length="911" mass="99321">MPIKLPKGFTRRKSSGNALEEVETPPQPSFRIFERPSVDKKSMSDGNLLSKRLSSGHPLDSPTDENDNIFAAPLNHPQRQLRLRPVVAETSLNGRTASIGQLIATFTKPLRYTDTSHFRTSSTATPPKLPDTELQIGQMGDEFHNMFDDMGKRRNAAQETSRNGSVDTYSSTPPETGFRKEEKVQRPAPINTDRSKEVEPSPYSWGSRHSEEGLLAAVDSPHEEPPATYSGFTPYRDGRRKSLPLSNAAPITTTTHRSLEKPEGAAEKGLRRSVLYPNKRDSTPVEDEDAKLIMSSLYTSRRNSQLPFASDHEDSDAENETPLFTNKTPVSQQDRLTPPPLQPPAHKSPGLNDDHLDPSIAAHARLAVQYEKTPAPMPSTNKVMTPSQFEHYRQQQELRRSKSDASKSEDSEESDFDEEDETEKNREAEKQRRKQEAHLSVYRQQMMKVTGQQSPAPSLRPEMDRASNSAPNLTAQAFNQGNRSGSGKSSEGDEDEEVPLGILAAHGFPNRNRPPSRLAMSNSIPNLRASFHQPYISSPGSVAENDAGNRSSLPVFARNLPRDPYYGAGLVNPSNRESLAFGGGASVYGGPSAPTGPPPGLPPGGLIGVIATEERARAMRRRSPNTQAMHDFNAAMPSVPTHPNGIPRPYTMMSLNPPNVSAPQQGVTATEQAQIQLSQQMSSMMQMQMQWMQQMIHMQGGQGPPPQQPMPTPMPPGGFPPAAASPTMRPSSMPSAGPNNLMPPAFGGDQRTFSLLDPNASSRLNAPAMPYASGANRPSTPAGQGYAPSIAPSERSNVGLAPRYRPVSTLQPDTASAAYPLASKPWNDENQRSSVSIASPVPSQMPKPTPRPISNGGKSALARGPGNGIEPDDEDDDEGWAEMMKKRENKRSNWKSKKETSSLGDLLNTVH</sequence>
<organism evidence="1 2">
    <name type="scientific">Aspergillus melleus</name>
    <dbReference type="NCBI Taxonomy" id="138277"/>
    <lineage>
        <taxon>Eukaryota</taxon>
        <taxon>Fungi</taxon>
        <taxon>Dikarya</taxon>
        <taxon>Ascomycota</taxon>
        <taxon>Pezizomycotina</taxon>
        <taxon>Eurotiomycetes</taxon>
        <taxon>Eurotiomycetidae</taxon>
        <taxon>Eurotiales</taxon>
        <taxon>Aspergillaceae</taxon>
        <taxon>Aspergillus</taxon>
        <taxon>Aspergillus subgen. Circumdati</taxon>
    </lineage>
</organism>
<accession>A0ACC3ALL5</accession>
<protein>
    <submittedName>
        <fullName evidence="1">Uncharacterized protein</fullName>
    </submittedName>
</protein>